<gene>
    <name evidence="2" type="ORF">VSF3289_00599</name>
    <name evidence="3" type="ORF">VSF3289_02911</name>
    <name evidence="1" type="ORF">VSF3289_04352</name>
</gene>
<evidence type="ECO:0000313" key="1">
    <source>
        <dbReference type="EMBL" id="ODS05211.1"/>
    </source>
</evidence>
<reference evidence="2 4" key="1">
    <citation type="submission" date="2016-08" db="EMBL/GenBank/DDBJ databases">
        <title>Genome sequencing of Vibrio scophthalmi strain FP3289, an isolated from Paralichthys olivaceus.</title>
        <authorList>
            <person name="Han H.-J."/>
        </authorList>
    </citation>
    <scope>NUCLEOTIDE SEQUENCE [LARGE SCALE GENOMIC DNA]</scope>
    <source>
        <strain evidence="2 4">FP3289</strain>
    </source>
</reference>
<dbReference type="OrthoDB" id="5875803at2"/>
<name>A0A1E3WKQ1_9VIBR</name>
<dbReference type="EMBL" id="MDCJ01000002">
    <property type="protein sequence ID" value="ODS10344.1"/>
    <property type="molecule type" value="Genomic_DNA"/>
</dbReference>
<evidence type="ECO:0000313" key="4">
    <source>
        <dbReference type="Proteomes" id="UP000095131"/>
    </source>
</evidence>
<sequence length="121" mass="13538">MAQKVAWSKSLIDQFEKAGFTPAIINELTTLGEVWRFGSLYIVIRSEGSELVWMATLGAGIKNHVDTILAIGKRAGAKTMRFHVADDEKAIVRFWRKYQPVEIVGEGFDSGAYRVSLEAFQ</sequence>
<comment type="caution">
    <text evidence="2">The sequence shown here is derived from an EMBL/GenBank/DDBJ whole genome shotgun (WGS) entry which is preliminary data.</text>
</comment>
<evidence type="ECO:0000313" key="3">
    <source>
        <dbReference type="EMBL" id="ODS12586.1"/>
    </source>
</evidence>
<protein>
    <submittedName>
        <fullName evidence="2">Uncharacterized protein</fullName>
    </submittedName>
</protein>
<organism evidence="2 4">
    <name type="scientific">Vibrio scophthalmi</name>
    <dbReference type="NCBI Taxonomy" id="45658"/>
    <lineage>
        <taxon>Bacteria</taxon>
        <taxon>Pseudomonadati</taxon>
        <taxon>Pseudomonadota</taxon>
        <taxon>Gammaproteobacteria</taxon>
        <taxon>Vibrionales</taxon>
        <taxon>Vibrionaceae</taxon>
        <taxon>Vibrio</taxon>
    </lineage>
</organism>
<evidence type="ECO:0000313" key="2">
    <source>
        <dbReference type="EMBL" id="ODS10344.1"/>
    </source>
</evidence>
<proteinExistence type="predicted"/>
<dbReference type="RefSeq" id="WP_069446044.1">
    <property type="nucleotide sequence ID" value="NZ_MDCJ01000002.1"/>
</dbReference>
<dbReference type="EMBL" id="MDCJ01000007">
    <property type="protein sequence ID" value="ODS05211.1"/>
    <property type="molecule type" value="Genomic_DNA"/>
</dbReference>
<dbReference type="AlphaFoldDB" id="A0A1E3WKQ1"/>
<dbReference type="Proteomes" id="UP000095131">
    <property type="component" value="Unassembled WGS sequence"/>
</dbReference>
<dbReference type="EMBL" id="MDCJ01000002">
    <property type="protein sequence ID" value="ODS12586.1"/>
    <property type="molecule type" value="Genomic_DNA"/>
</dbReference>
<accession>A0A1E3WKQ1</accession>